<evidence type="ECO:0000256" key="9">
    <source>
        <dbReference type="SAM" id="Phobius"/>
    </source>
</evidence>
<keyword evidence="11" id="KW-1185">Reference proteome</keyword>
<evidence type="ECO:0000256" key="6">
    <source>
        <dbReference type="ARBA" id="ARBA00022989"/>
    </source>
</evidence>
<dbReference type="RefSeq" id="WP_306941760.1">
    <property type="nucleotide sequence ID" value="NZ_CP132976.1"/>
</dbReference>
<evidence type="ECO:0000256" key="2">
    <source>
        <dbReference type="ARBA" id="ARBA00022448"/>
    </source>
</evidence>
<keyword evidence="2" id="KW-0813">Transport</keyword>
<keyword evidence="3" id="KW-1003">Cell membrane</keyword>
<evidence type="ECO:0000256" key="1">
    <source>
        <dbReference type="ARBA" id="ARBA00004429"/>
    </source>
</evidence>
<protein>
    <submittedName>
        <fullName evidence="10">YeeE/YedE family protein</fullName>
    </submittedName>
</protein>
<reference evidence="10 11" key="1">
    <citation type="submission" date="2023-08" db="EMBL/GenBank/DDBJ databases">
        <title>Achromobacter seleniivolatilans sp. nov., isolated from seleniferous soil.</title>
        <authorList>
            <person name="Zhang S."/>
            <person name="Li K."/>
            <person name="Peng J."/>
            <person name="Zhao Q."/>
            <person name="Wang H."/>
            <person name="Guo Y."/>
        </authorList>
    </citation>
    <scope>NUCLEOTIDE SEQUENCE [LARGE SCALE GENOMIC DNA]</scope>
    <source>
        <strain evidence="10 11">R39</strain>
    </source>
</reference>
<gene>
    <name evidence="10" type="ORF">RAS12_23045</name>
</gene>
<evidence type="ECO:0000256" key="7">
    <source>
        <dbReference type="ARBA" id="ARBA00023136"/>
    </source>
</evidence>
<dbReference type="PANTHER" id="PTHR30574">
    <property type="entry name" value="INNER MEMBRANE PROTEIN YEDE"/>
    <property type="match status" value="1"/>
</dbReference>
<evidence type="ECO:0000256" key="5">
    <source>
        <dbReference type="ARBA" id="ARBA00022692"/>
    </source>
</evidence>
<dbReference type="InterPro" id="IPR007272">
    <property type="entry name" value="Sulf_transp_TsuA/YedE"/>
</dbReference>
<keyword evidence="5 9" id="KW-0812">Transmembrane</keyword>
<sequence length="143" mass="14358">MTVDWSAFTPANGAAGGLLIGAAAVLLMLGAGRIAGISGILGGLLPPERGSRWRLAFLLGLCVSPWLYTLGAALPAMVVEAGTGRLILAGLLVGAGTRFASGCTSGHGVCGLSRGSRRSFVATAIFMAAGFAMVYVLRHLVGG</sequence>
<comment type="subcellular location">
    <subcellularLocation>
        <location evidence="1">Cell inner membrane</location>
        <topology evidence="1">Multi-pass membrane protein</topology>
    </subcellularLocation>
</comment>
<name>A0ABY9LYF1_9BURK</name>
<evidence type="ECO:0000256" key="3">
    <source>
        <dbReference type="ARBA" id="ARBA00022475"/>
    </source>
</evidence>
<evidence type="ECO:0000313" key="11">
    <source>
        <dbReference type="Proteomes" id="UP001234798"/>
    </source>
</evidence>
<evidence type="ECO:0000256" key="8">
    <source>
        <dbReference type="ARBA" id="ARBA00035655"/>
    </source>
</evidence>
<keyword evidence="7 9" id="KW-0472">Membrane</keyword>
<keyword evidence="6 9" id="KW-1133">Transmembrane helix</keyword>
<comment type="similarity">
    <text evidence="8">Belongs to the TsuA/YedE (TC 9.B.102) family.</text>
</comment>
<evidence type="ECO:0000256" key="4">
    <source>
        <dbReference type="ARBA" id="ARBA00022519"/>
    </source>
</evidence>
<feature type="transmembrane region" description="Helical" evidence="9">
    <location>
        <begin position="20"/>
        <end position="45"/>
    </location>
</feature>
<dbReference type="PANTHER" id="PTHR30574:SF1">
    <property type="entry name" value="SULPHUR TRANSPORT DOMAIN-CONTAINING PROTEIN"/>
    <property type="match status" value="1"/>
</dbReference>
<organism evidence="10 11">
    <name type="scientific">Achromobacter seleniivolatilans</name>
    <dbReference type="NCBI Taxonomy" id="3047478"/>
    <lineage>
        <taxon>Bacteria</taxon>
        <taxon>Pseudomonadati</taxon>
        <taxon>Pseudomonadota</taxon>
        <taxon>Betaproteobacteria</taxon>
        <taxon>Burkholderiales</taxon>
        <taxon>Alcaligenaceae</taxon>
        <taxon>Achromobacter</taxon>
    </lineage>
</organism>
<dbReference type="Proteomes" id="UP001234798">
    <property type="component" value="Chromosome"/>
</dbReference>
<feature type="transmembrane region" description="Helical" evidence="9">
    <location>
        <begin position="120"/>
        <end position="141"/>
    </location>
</feature>
<proteinExistence type="inferred from homology"/>
<feature type="transmembrane region" description="Helical" evidence="9">
    <location>
        <begin position="57"/>
        <end position="77"/>
    </location>
</feature>
<evidence type="ECO:0000313" key="10">
    <source>
        <dbReference type="EMBL" id="WMD19470.1"/>
    </source>
</evidence>
<accession>A0ABY9LYF1</accession>
<dbReference type="EMBL" id="CP132976">
    <property type="protein sequence ID" value="WMD19470.1"/>
    <property type="molecule type" value="Genomic_DNA"/>
</dbReference>
<keyword evidence="4" id="KW-0997">Cell inner membrane</keyword>